<reference evidence="1 2" key="1">
    <citation type="journal article" date="2018" name="Nat. Ecol. Evol.">
        <title>Pezizomycetes genomes reveal the molecular basis of ectomycorrhizal truffle lifestyle.</title>
        <authorList>
            <person name="Murat C."/>
            <person name="Payen T."/>
            <person name="Noel B."/>
            <person name="Kuo A."/>
            <person name="Morin E."/>
            <person name="Chen J."/>
            <person name="Kohler A."/>
            <person name="Krizsan K."/>
            <person name="Balestrini R."/>
            <person name="Da Silva C."/>
            <person name="Montanini B."/>
            <person name="Hainaut M."/>
            <person name="Levati E."/>
            <person name="Barry K.W."/>
            <person name="Belfiori B."/>
            <person name="Cichocki N."/>
            <person name="Clum A."/>
            <person name="Dockter R.B."/>
            <person name="Fauchery L."/>
            <person name="Guy J."/>
            <person name="Iotti M."/>
            <person name="Le Tacon F."/>
            <person name="Lindquist E.A."/>
            <person name="Lipzen A."/>
            <person name="Malagnac F."/>
            <person name="Mello A."/>
            <person name="Molinier V."/>
            <person name="Miyauchi S."/>
            <person name="Poulain J."/>
            <person name="Riccioni C."/>
            <person name="Rubini A."/>
            <person name="Sitrit Y."/>
            <person name="Splivallo R."/>
            <person name="Traeger S."/>
            <person name="Wang M."/>
            <person name="Zifcakova L."/>
            <person name="Wipf D."/>
            <person name="Zambonelli A."/>
            <person name="Paolocci F."/>
            <person name="Nowrousian M."/>
            <person name="Ottonello S."/>
            <person name="Baldrian P."/>
            <person name="Spatafora J.W."/>
            <person name="Henrissat B."/>
            <person name="Nagy L.G."/>
            <person name="Aury J.M."/>
            <person name="Wincker P."/>
            <person name="Grigoriev I.V."/>
            <person name="Bonfante P."/>
            <person name="Martin F.M."/>
        </authorList>
    </citation>
    <scope>NUCLEOTIDE SEQUENCE [LARGE SCALE GENOMIC DNA]</scope>
    <source>
        <strain evidence="1 2">120613-1</strain>
    </source>
</reference>
<accession>A0A3N4JFH1</accession>
<dbReference type="AlphaFoldDB" id="A0A3N4JFH1"/>
<sequence length="148" mass="16372">MEMVFTGEFPLTLKTDISMPRDSPIPIRYISESHQCRLSNDASQILLASVSAKLHAAIKMLFPGKFPLSSKTDISMPSHSLTPTKYVPEYPRCQPSNSAFHNLLALSSAELQAAMELAFIGEFLLSLKTDISKPRCSPMPIRHVPESP</sequence>
<name>A0A3N4JFH1_9PEZI</name>
<proteinExistence type="predicted"/>
<dbReference type="Proteomes" id="UP000276215">
    <property type="component" value="Unassembled WGS sequence"/>
</dbReference>
<gene>
    <name evidence="1" type="ORF">L873DRAFT_1794150</name>
</gene>
<keyword evidence="2" id="KW-1185">Reference proteome</keyword>
<dbReference type="EMBL" id="ML120469">
    <property type="protein sequence ID" value="RPA92584.1"/>
    <property type="molecule type" value="Genomic_DNA"/>
</dbReference>
<protein>
    <submittedName>
        <fullName evidence="1">Uncharacterized protein</fullName>
    </submittedName>
</protein>
<evidence type="ECO:0000313" key="1">
    <source>
        <dbReference type="EMBL" id="RPA92584.1"/>
    </source>
</evidence>
<organism evidence="1 2">
    <name type="scientific">Choiromyces venosus 120613-1</name>
    <dbReference type="NCBI Taxonomy" id="1336337"/>
    <lineage>
        <taxon>Eukaryota</taxon>
        <taxon>Fungi</taxon>
        <taxon>Dikarya</taxon>
        <taxon>Ascomycota</taxon>
        <taxon>Pezizomycotina</taxon>
        <taxon>Pezizomycetes</taxon>
        <taxon>Pezizales</taxon>
        <taxon>Tuberaceae</taxon>
        <taxon>Choiromyces</taxon>
    </lineage>
</organism>
<evidence type="ECO:0000313" key="2">
    <source>
        <dbReference type="Proteomes" id="UP000276215"/>
    </source>
</evidence>